<gene>
    <name evidence="7" type="ORF">BDN71DRAFT_1436308</name>
</gene>
<dbReference type="PANTHER" id="PTHR43303:SF4">
    <property type="entry name" value="NADPH DEHYDROGENASE C23G7.10C-RELATED"/>
    <property type="match status" value="1"/>
</dbReference>
<protein>
    <submittedName>
        <fullName evidence="7">FMN-linked oxidoreductase</fullName>
    </submittedName>
</protein>
<organism evidence="7 8">
    <name type="scientific">Pleurotus eryngii</name>
    <name type="common">Boletus of the steppes</name>
    <dbReference type="NCBI Taxonomy" id="5323"/>
    <lineage>
        <taxon>Eukaryota</taxon>
        <taxon>Fungi</taxon>
        <taxon>Dikarya</taxon>
        <taxon>Basidiomycota</taxon>
        <taxon>Agaricomycotina</taxon>
        <taxon>Agaricomycetes</taxon>
        <taxon>Agaricomycetidae</taxon>
        <taxon>Agaricales</taxon>
        <taxon>Pleurotineae</taxon>
        <taxon>Pleurotaceae</taxon>
        <taxon>Pleurotus</taxon>
    </lineage>
</organism>
<evidence type="ECO:0000256" key="1">
    <source>
        <dbReference type="ARBA" id="ARBA00001917"/>
    </source>
</evidence>
<evidence type="ECO:0000259" key="6">
    <source>
        <dbReference type="Pfam" id="PF00724"/>
    </source>
</evidence>
<keyword evidence="4" id="KW-0521">NADP</keyword>
<dbReference type="PANTHER" id="PTHR43303">
    <property type="entry name" value="NADPH DEHYDROGENASE C23G7.10C-RELATED"/>
    <property type="match status" value="1"/>
</dbReference>
<dbReference type="Proteomes" id="UP000807025">
    <property type="component" value="Unassembled WGS sequence"/>
</dbReference>
<evidence type="ECO:0000256" key="5">
    <source>
        <dbReference type="ARBA" id="ARBA00023002"/>
    </source>
</evidence>
<dbReference type="Gene3D" id="3.20.20.70">
    <property type="entry name" value="Aldolase class I"/>
    <property type="match status" value="3"/>
</dbReference>
<keyword evidence="5" id="KW-0560">Oxidoreductase</keyword>
<keyword evidence="8" id="KW-1185">Reference proteome</keyword>
<dbReference type="GO" id="GO:0003959">
    <property type="term" value="F:NADPH dehydrogenase activity"/>
    <property type="evidence" value="ECO:0007669"/>
    <property type="project" value="InterPro"/>
</dbReference>
<comment type="cofactor">
    <cofactor evidence="1">
        <name>FMN</name>
        <dbReference type="ChEBI" id="CHEBI:58210"/>
    </cofactor>
</comment>
<dbReference type="InterPro" id="IPR044152">
    <property type="entry name" value="YqjM-like"/>
</dbReference>
<evidence type="ECO:0000256" key="4">
    <source>
        <dbReference type="ARBA" id="ARBA00022857"/>
    </source>
</evidence>
<accession>A0A9P5ZHJ4</accession>
<dbReference type="Pfam" id="PF00724">
    <property type="entry name" value="Oxidored_FMN"/>
    <property type="match status" value="1"/>
</dbReference>
<dbReference type="InterPro" id="IPR013785">
    <property type="entry name" value="Aldolase_TIM"/>
</dbReference>
<dbReference type="OrthoDB" id="72788at2759"/>
<evidence type="ECO:0000256" key="2">
    <source>
        <dbReference type="ARBA" id="ARBA00022630"/>
    </source>
</evidence>
<dbReference type="GO" id="GO:0010181">
    <property type="term" value="F:FMN binding"/>
    <property type="evidence" value="ECO:0007669"/>
    <property type="project" value="InterPro"/>
</dbReference>
<evidence type="ECO:0000256" key="3">
    <source>
        <dbReference type="ARBA" id="ARBA00022643"/>
    </source>
</evidence>
<sequence length="262" mass="27918">MILIFFGCTVGGIFTRGPGLSIIEATSVVPEGRVTPSDSGLWSDDQIAPLAEIVQFAHSQNQPNAMTKKGIWGLIRAFVEAARRTLKAGFDDIDVHGAHGYLIHTFLSPVSNHRTGEYGGSFENRTRLALEVVVRLARKLAEHSVDLLDVSSGGMHPKQKISSEGPMGAYQAPFSGDVKKSVAGDGSLLVSAVGLIKSGFAAQHLLEAGFADIVFVGRHFQKNPGAVWAFAEVLGVDINLAHQISWPVKGRGGRGSLVAHTK</sequence>
<comment type="caution">
    <text evidence="7">The sequence shown here is derived from an EMBL/GenBank/DDBJ whole genome shotgun (WGS) entry which is preliminary data.</text>
</comment>
<feature type="domain" description="NADH:flavin oxidoreductase/NADH oxidase N-terminal" evidence="6">
    <location>
        <begin position="63"/>
        <end position="145"/>
    </location>
</feature>
<dbReference type="GO" id="GO:0050661">
    <property type="term" value="F:NADP binding"/>
    <property type="evidence" value="ECO:0007669"/>
    <property type="project" value="InterPro"/>
</dbReference>
<name>A0A9P5ZHJ4_PLEER</name>
<dbReference type="AlphaFoldDB" id="A0A9P5ZHJ4"/>
<dbReference type="InterPro" id="IPR001155">
    <property type="entry name" value="OxRdtase_FMN_N"/>
</dbReference>
<dbReference type="SUPFAM" id="SSF51395">
    <property type="entry name" value="FMN-linked oxidoreductases"/>
    <property type="match status" value="1"/>
</dbReference>
<dbReference type="EMBL" id="MU154726">
    <property type="protein sequence ID" value="KAF9488193.1"/>
    <property type="molecule type" value="Genomic_DNA"/>
</dbReference>
<keyword evidence="2" id="KW-0285">Flavoprotein</keyword>
<reference evidence="7" key="1">
    <citation type="submission" date="2020-11" db="EMBL/GenBank/DDBJ databases">
        <authorList>
            <consortium name="DOE Joint Genome Institute"/>
            <person name="Ahrendt S."/>
            <person name="Riley R."/>
            <person name="Andreopoulos W."/>
            <person name="Labutti K."/>
            <person name="Pangilinan J."/>
            <person name="Ruiz-Duenas F.J."/>
            <person name="Barrasa J.M."/>
            <person name="Sanchez-Garcia M."/>
            <person name="Camarero S."/>
            <person name="Miyauchi S."/>
            <person name="Serrano A."/>
            <person name="Linde D."/>
            <person name="Babiker R."/>
            <person name="Drula E."/>
            <person name="Ayuso-Fernandez I."/>
            <person name="Pacheco R."/>
            <person name="Padilla G."/>
            <person name="Ferreira P."/>
            <person name="Barriuso J."/>
            <person name="Kellner H."/>
            <person name="Castanera R."/>
            <person name="Alfaro M."/>
            <person name="Ramirez L."/>
            <person name="Pisabarro A.G."/>
            <person name="Kuo A."/>
            <person name="Tritt A."/>
            <person name="Lipzen A."/>
            <person name="He G."/>
            <person name="Yan M."/>
            <person name="Ng V."/>
            <person name="Cullen D."/>
            <person name="Martin F."/>
            <person name="Rosso M.-N."/>
            <person name="Henrissat B."/>
            <person name="Hibbett D."/>
            <person name="Martinez A.T."/>
            <person name="Grigoriev I.V."/>
        </authorList>
    </citation>
    <scope>NUCLEOTIDE SEQUENCE</scope>
    <source>
        <strain evidence="7">ATCC 90797</strain>
    </source>
</reference>
<evidence type="ECO:0000313" key="8">
    <source>
        <dbReference type="Proteomes" id="UP000807025"/>
    </source>
</evidence>
<proteinExistence type="predicted"/>
<evidence type="ECO:0000313" key="7">
    <source>
        <dbReference type="EMBL" id="KAF9488193.1"/>
    </source>
</evidence>
<keyword evidence="3" id="KW-0288">FMN</keyword>